<accession>A0A166H383</accession>
<evidence type="ECO:0000313" key="2">
    <source>
        <dbReference type="EMBL" id="KZP18433.1"/>
    </source>
</evidence>
<dbReference type="AlphaFoldDB" id="A0A166H383"/>
<feature type="region of interest" description="Disordered" evidence="1">
    <location>
        <begin position="113"/>
        <end position="140"/>
    </location>
</feature>
<protein>
    <submittedName>
        <fullName evidence="2">Uncharacterized protein</fullName>
    </submittedName>
</protein>
<name>A0A166H383_9AGAM</name>
<keyword evidence="3" id="KW-1185">Reference proteome</keyword>
<feature type="compositionally biased region" description="Basic and acidic residues" evidence="1">
    <location>
        <begin position="117"/>
        <end position="127"/>
    </location>
</feature>
<organism evidence="2 3">
    <name type="scientific">Athelia psychrophila</name>
    <dbReference type="NCBI Taxonomy" id="1759441"/>
    <lineage>
        <taxon>Eukaryota</taxon>
        <taxon>Fungi</taxon>
        <taxon>Dikarya</taxon>
        <taxon>Basidiomycota</taxon>
        <taxon>Agaricomycotina</taxon>
        <taxon>Agaricomycetes</taxon>
        <taxon>Agaricomycetidae</taxon>
        <taxon>Atheliales</taxon>
        <taxon>Atheliaceae</taxon>
        <taxon>Athelia</taxon>
    </lineage>
</organism>
<gene>
    <name evidence="2" type="ORF">FIBSPDRAFT_591553</name>
</gene>
<proteinExistence type="predicted"/>
<dbReference type="EMBL" id="KV417572">
    <property type="protein sequence ID" value="KZP18433.1"/>
    <property type="molecule type" value="Genomic_DNA"/>
</dbReference>
<evidence type="ECO:0000313" key="3">
    <source>
        <dbReference type="Proteomes" id="UP000076532"/>
    </source>
</evidence>
<evidence type="ECO:0000256" key="1">
    <source>
        <dbReference type="SAM" id="MobiDB-lite"/>
    </source>
</evidence>
<reference evidence="2 3" key="1">
    <citation type="journal article" date="2016" name="Mol. Biol. Evol.">
        <title>Comparative Genomics of Early-Diverging Mushroom-Forming Fungi Provides Insights into the Origins of Lignocellulose Decay Capabilities.</title>
        <authorList>
            <person name="Nagy L.G."/>
            <person name="Riley R."/>
            <person name="Tritt A."/>
            <person name="Adam C."/>
            <person name="Daum C."/>
            <person name="Floudas D."/>
            <person name="Sun H."/>
            <person name="Yadav J.S."/>
            <person name="Pangilinan J."/>
            <person name="Larsson K.H."/>
            <person name="Matsuura K."/>
            <person name="Barry K."/>
            <person name="Labutti K."/>
            <person name="Kuo R."/>
            <person name="Ohm R.A."/>
            <person name="Bhattacharya S.S."/>
            <person name="Shirouzu T."/>
            <person name="Yoshinaga Y."/>
            <person name="Martin F.M."/>
            <person name="Grigoriev I.V."/>
            <person name="Hibbett D.S."/>
        </authorList>
    </citation>
    <scope>NUCLEOTIDE SEQUENCE [LARGE SCALE GENOMIC DNA]</scope>
    <source>
        <strain evidence="2 3">CBS 109695</strain>
    </source>
</reference>
<dbReference type="Proteomes" id="UP000076532">
    <property type="component" value="Unassembled WGS sequence"/>
</dbReference>
<sequence>MQVWRPDSSALSLAAGSSTRSAFRLTGSFLASFPLVFLLGRPKSHSERSPAALEQRLAALYTSSLPLGCRPWIGLCLHLCAPPTPFGIMSALLRARPPTSTSAVSKWCPDTLNPPTHADDRRSERGAVARPCGCSPSRSPQIEEGERAVVICIAVVRMSGLKGISRSRCVC</sequence>